<keyword evidence="1" id="KW-0472">Membrane</keyword>
<gene>
    <name evidence="2" type="ORF">MPRF_15980</name>
</gene>
<proteinExistence type="predicted"/>
<evidence type="ECO:0000313" key="2">
    <source>
        <dbReference type="EMBL" id="BBY74699.1"/>
    </source>
</evidence>
<feature type="transmembrane region" description="Helical" evidence="1">
    <location>
        <begin position="68"/>
        <end position="94"/>
    </location>
</feature>
<feature type="transmembrane region" description="Helical" evidence="1">
    <location>
        <begin position="37"/>
        <end position="61"/>
    </location>
</feature>
<dbReference type="Proteomes" id="UP000466554">
    <property type="component" value="Chromosome"/>
</dbReference>
<reference evidence="2 3" key="1">
    <citation type="journal article" date="2019" name="Emerg. Microbes Infect.">
        <title>Comprehensive subspecies identification of 175 nontuberculous mycobacteria species based on 7547 genomic profiles.</title>
        <authorList>
            <person name="Matsumoto Y."/>
            <person name="Kinjo T."/>
            <person name="Motooka D."/>
            <person name="Nabeya D."/>
            <person name="Jung N."/>
            <person name="Uechi K."/>
            <person name="Horii T."/>
            <person name="Iida T."/>
            <person name="Fujita J."/>
            <person name="Nakamura S."/>
        </authorList>
    </citation>
    <scope>NUCLEOTIDE SEQUENCE [LARGE SCALE GENOMIC DNA]</scope>
    <source>
        <strain evidence="2 3">JCM 6367</strain>
    </source>
</reference>
<sequence>MQYRNARAIAVAGVLAAAVVAIALVMPAARLLGSDGGLVAGLALFALPVFVVLGATGVPFYGGLRAGVVAAALTLVVTVVTWVLALFAVTSALAGSGTGLILTVAVFAVPALILVGAGLAALRLLNGATPVEDREPAPPMTPARSRLPHR</sequence>
<organism evidence="2 3">
    <name type="scientific">Mycolicibacterium parafortuitum</name>
    <name type="common">Mycobacterium parafortuitum</name>
    <dbReference type="NCBI Taxonomy" id="39692"/>
    <lineage>
        <taxon>Bacteria</taxon>
        <taxon>Bacillati</taxon>
        <taxon>Actinomycetota</taxon>
        <taxon>Actinomycetes</taxon>
        <taxon>Mycobacteriales</taxon>
        <taxon>Mycobacteriaceae</taxon>
        <taxon>Mycolicibacterium</taxon>
    </lineage>
</organism>
<dbReference type="RefSeq" id="WP_163765981.1">
    <property type="nucleotide sequence ID" value="NZ_AP022598.1"/>
</dbReference>
<dbReference type="PRINTS" id="PR01414">
    <property type="entry name" value="CCMBBIOGNSIS"/>
</dbReference>
<name>A0A7I7U1Y7_MYCPF</name>
<protein>
    <submittedName>
        <fullName evidence="2">Uncharacterized protein</fullName>
    </submittedName>
</protein>
<dbReference type="EMBL" id="AP022598">
    <property type="protein sequence ID" value="BBY74699.1"/>
    <property type="molecule type" value="Genomic_DNA"/>
</dbReference>
<evidence type="ECO:0000256" key="1">
    <source>
        <dbReference type="SAM" id="Phobius"/>
    </source>
</evidence>
<accession>A0A7I7U1Y7</accession>
<dbReference type="AlphaFoldDB" id="A0A7I7U1Y7"/>
<keyword evidence="1" id="KW-1133">Transmembrane helix</keyword>
<feature type="transmembrane region" description="Helical" evidence="1">
    <location>
        <begin position="100"/>
        <end position="125"/>
    </location>
</feature>
<evidence type="ECO:0000313" key="3">
    <source>
        <dbReference type="Proteomes" id="UP000466554"/>
    </source>
</evidence>
<keyword evidence="1" id="KW-0812">Transmembrane</keyword>